<evidence type="ECO:0000256" key="2">
    <source>
        <dbReference type="ARBA" id="ARBA00022723"/>
    </source>
</evidence>
<dbReference type="Gene3D" id="4.10.1110.10">
    <property type="entry name" value="AN1-like Zinc finger"/>
    <property type="match status" value="4"/>
</dbReference>
<feature type="domain" description="AN1-type" evidence="6">
    <location>
        <begin position="290"/>
        <end position="340"/>
    </location>
</feature>
<comment type="function">
    <text evidence="1">May be involved in environmental stress response.</text>
</comment>
<keyword evidence="2" id="KW-0479">Metal-binding</keyword>
<dbReference type="AlphaFoldDB" id="A0AA86VLI0"/>
<dbReference type="PANTHER" id="PTHR14677:SF20">
    <property type="entry name" value="ZINC FINGER AN1-TYPE CONTAINING 2A-RELATED"/>
    <property type="match status" value="1"/>
</dbReference>
<evidence type="ECO:0000256" key="4">
    <source>
        <dbReference type="ARBA" id="ARBA00022833"/>
    </source>
</evidence>
<dbReference type="GO" id="GO:0008270">
    <property type="term" value="F:zinc ion binding"/>
    <property type="evidence" value="ECO:0007669"/>
    <property type="project" value="UniProtKB-KW"/>
</dbReference>
<dbReference type="SMART" id="SM00154">
    <property type="entry name" value="ZnF_AN1"/>
    <property type="match status" value="4"/>
</dbReference>
<evidence type="ECO:0000256" key="5">
    <source>
        <dbReference type="PROSITE-ProRule" id="PRU00449"/>
    </source>
</evidence>
<feature type="domain" description="AN1-type" evidence="6">
    <location>
        <begin position="10"/>
        <end position="58"/>
    </location>
</feature>
<gene>
    <name evidence="7" type="ORF">AYBTSS11_LOCUS12341</name>
</gene>
<dbReference type="SUPFAM" id="SSF118310">
    <property type="entry name" value="AN1-like Zinc finger"/>
    <property type="match status" value="4"/>
</dbReference>
<dbReference type="PROSITE" id="PS51039">
    <property type="entry name" value="ZF_AN1"/>
    <property type="match status" value="4"/>
</dbReference>
<dbReference type="InterPro" id="IPR035896">
    <property type="entry name" value="AN1-like_Znf"/>
</dbReference>
<protein>
    <recommendedName>
        <fullName evidence="6">AN1-type domain-containing protein</fullName>
    </recommendedName>
</protein>
<organism evidence="7 8">
    <name type="scientific">Sphenostylis stenocarpa</name>
    <dbReference type="NCBI Taxonomy" id="92480"/>
    <lineage>
        <taxon>Eukaryota</taxon>
        <taxon>Viridiplantae</taxon>
        <taxon>Streptophyta</taxon>
        <taxon>Embryophyta</taxon>
        <taxon>Tracheophyta</taxon>
        <taxon>Spermatophyta</taxon>
        <taxon>Magnoliopsida</taxon>
        <taxon>eudicotyledons</taxon>
        <taxon>Gunneridae</taxon>
        <taxon>Pentapetalae</taxon>
        <taxon>rosids</taxon>
        <taxon>fabids</taxon>
        <taxon>Fabales</taxon>
        <taxon>Fabaceae</taxon>
        <taxon>Papilionoideae</taxon>
        <taxon>50 kb inversion clade</taxon>
        <taxon>NPAAA clade</taxon>
        <taxon>indigoferoid/millettioid clade</taxon>
        <taxon>Phaseoleae</taxon>
        <taxon>Sphenostylis</taxon>
    </lineage>
</organism>
<evidence type="ECO:0000256" key="1">
    <source>
        <dbReference type="ARBA" id="ARBA00003732"/>
    </source>
</evidence>
<dbReference type="InterPro" id="IPR000058">
    <property type="entry name" value="Znf_AN1"/>
</dbReference>
<dbReference type="Pfam" id="PF01428">
    <property type="entry name" value="zf-AN1"/>
    <property type="match status" value="4"/>
</dbReference>
<accession>A0AA86VLI0</accession>
<evidence type="ECO:0000259" key="6">
    <source>
        <dbReference type="PROSITE" id="PS51039"/>
    </source>
</evidence>
<evidence type="ECO:0000313" key="8">
    <source>
        <dbReference type="Proteomes" id="UP001189624"/>
    </source>
</evidence>
<evidence type="ECO:0000313" key="7">
    <source>
        <dbReference type="EMBL" id="CAJ1946836.1"/>
    </source>
</evidence>
<feature type="domain" description="AN1-type" evidence="6">
    <location>
        <begin position="204"/>
        <end position="252"/>
    </location>
</feature>
<keyword evidence="8" id="KW-1185">Reference proteome</keyword>
<name>A0AA86VLI0_9FABA</name>
<keyword evidence="4" id="KW-0862">Zinc</keyword>
<dbReference type="Gramene" id="rna-AYBTSS11_LOCUS12341">
    <property type="protein sequence ID" value="CAJ1946836.1"/>
    <property type="gene ID" value="gene-AYBTSS11_LOCUS12341"/>
</dbReference>
<feature type="domain" description="AN1-type" evidence="6">
    <location>
        <begin position="97"/>
        <end position="147"/>
    </location>
</feature>
<keyword evidence="3 5" id="KW-0863">Zinc-finger</keyword>
<dbReference type="Proteomes" id="UP001189624">
    <property type="component" value="Chromosome 4"/>
</dbReference>
<sequence>MASGGTVAFPDLGKHCQHRDCHQLDFLPFTCDGCRQVFCLEHRSYKSHACTKSDHNSRKVVVCQTCSMSIETTGLVGQGEEAILEKHLKSGDCDPTKKKKPVCPVKCCKEVLTFSNNSTCKTCHMKVCLKHRFPADHACSRGVSASSSASVANGGWNNRFLGTLASRTGQECAKTGATRSTSPPSSPSVFDLYIHGTGGTETFPDLGEHCEHRDCNQLDFLPYTCDGCQRVFCSEHRSCKSHACPKSDLSRKVIVCQTCSMSIETTGYVGQDEEAILEKHHKSGNCDPTKKKKPVCPVKGCKEILSISNTSTCKTCNLNVCLKHRFPSDHACNRGVSASSLPSAANGGWQNFLSCFCFKNRTTKKGQN</sequence>
<reference evidence="7" key="1">
    <citation type="submission" date="2023-10" db="EMBL/GenBank/DDBJ databases">
        <authorList>
            <person name="Domelevo Entfellner J.-B."/>
        </authorList>
    </citation>
    <scope>NUCLEOTIDE SEQUENCE</scope>
</reference>
<dbReference type="EMBL" id="OY731401">
    <property type="protein sequence ID" value="CAJ1946836.1"/>
    <property type="molecule type" value="Genomic_DNA"/>
</dbReference>
<dbReference type="GO" id="GO:0005737">
    <property type="term" value="C:cytoplasm"/>
    <property type="evidence" value="ECO:0007669"/>
    <property type="project" value="TreeGrafter"/>
</dbReference>
<dbReference type="PANTHER" id="PTHR14677">
    <property type="entry name" value="ARSENITE INDUCUBLE RNA ASSOCIATED PROTEIN AIP-1-RELATED"/>
    <property type="match status" value="1"/>
</dbReference>
<proteinExistence type="predicted"/>
<evidence type="ECO:0000256" key="3">
    <source>
        <dbReference type="ARBA" id="ARBA00022771"/>
    </source>
</evidence>